<dbReference type="EMBL" id="LR743590">
    <property type="protein sequence ID" value="CAA2617909.1"/>
    <property type="molecule type" value="Genomic_DNA"/>
</dbReference>
<evidence type="ECO:0000313" key="2">
    <source>
        <dbReference type="Proteomes" id="UP001189122"/>
    </source>
</evidence>
<proteinExistence type="predicted"/>
<dbReference type="Proteomes" id="UP001189122">
    <property type="component" value="Unassembled WGS sequence"/>
</dbReference>
<gene>
    <name evidence="1" type="ORF">SI7747_03004070</name>
</gene>
<name>A0A7I8IIC6_SPIIN</name>
<keyword evidence="2" id="KW-1185">Reference proteome</keyword>
<reference evidence="1 2" key="1">
    <citation type="submission" date="2019-12" db="EMBL/GenBank/DDBJ databases">
        <authorList>
            <person name="Scholz U."/>
            <person name="Mascher M."/>
            <person name="Fiebig A."/>
        </authorList>
    </citation>
    <scope>NUCLEOTIDE SEQUENCE</scope>
</reference>
<dbReference type="EMBL" id="CACRZD030000003">
    <property type="protein sequence ID" value="CAA6657602.1"/>
    <property type="molecule type" value="Genomic_DNA"/>
</dbReference>
<dbReference type="AlphaFoldDB" id="A0A7I8IIC6"/>
<protein>
    <submittedName>
        <fullName evidence="1">Uncharacterized protein</fullName>
    </submittedName>
</protein>
<evidence type="ECO:0000313" key="1">
    <source>
        <dbReference type="EMBL" id="CAA2617909.1"/>
    </source>
</evidence>
<organism evidence="1">
    <name type="scientific">Spirodela intermedia</name>
    <name type="common">Intermediate duckweed</name>
    <dbReference type="NCBI Taxonomy" id="51605"/>
    <lineage>
        <taxon>Eukaryota</taxon>
        <taxon>Viridiplantae</taxon>
        <taxon>Streptophyta</taxon>
        <taxon>Embryophyta</taxon>
        <taxon>Tracheophyta</taxon>
        <taxon>Spermatophyta</taxon>
        <taxon>Magnoliopsida</taxon>
        <taxon>Liliopsida</taxon>
        <taxon>Araceae</taxon>
        <taxon>Lemnoideae</taxon>
        <taxon>Spirodela</taxon>
    </lineage>
</organism>
<accession>A0A7I8IIC6</accession>
<sequence length="37" mass="4268">MEMINYSLHIRAIILEVPKMNGDDKLHYLMKGLHVGS</sequence>